<dbReference type="EMBL" id="CAVLGL010000081">
    <property type="protein sequence ID" value="CAK1586818.1"/>
    <property type="molecule type" value="Genomic_DNA"/>
</dbReference>
<dbReference type="PROSITE" id="PS50280">
    <property type="entry name" value="SET"/>
    <property type="match status" value="1"/>
</dbReference>
<dbReference type="PROSITE" id="PS50865">
    <property type="entry name" value="ZF_MYND_2"/>
    <property type="match status" value="1"/>
</dbReference>
<comment type="caution">
    <text evidence="10">The sequence shown here is derived from an EMBL/GenBank/DDBJ whole genome shotgun (WGS) entry which is preliminary data.</text>
</comment>
<feature type="domain" description="MYND-type" evidence="9">
    <location>
        <begin position="228"/>
        <end position="267"/>
    </location>
</feature>
<evidence type="ECO:0000256" key="1">
    <source>
        <dbReference type="ARBA" id="ARBA00022723"/>
    </source>
</evidence>
<sequence length="604" mass="69293">MIIDHLYESVIAKLTAQGKIKDISNVLLSLTSNNERVLYVYKLLSELDVFPVLKKVEKSDSVSTYYRNQGNKCFQASEDFKAWQYYNLSLLYASCNSNNYCLALSNRSAVFFSMKKFKECLADISEVFLMKYPQELHDKLNKRQMLCQKALLKEIDDKEKQPHLENILTMQSNRDPRYLCASTKLGVEFSEEMGRQVFAREDIKVGEILVEEDPYFTLVLKTQYLFSCSYCLSRNLNLLPCKHCCYAFYCSDECRINAFKDYHNIECPLMASLFDMDFTKLELLALRTVIKARYDHNDWQSFLKTIEEAEANMNNEYRGHIKANGEWIFDSKHYASIHTLECNLKKRSVSDIFQKAVTAVVFLKFLTEHTNFLQVKDPLLSESVRNCVAATLLLHLMTSPTNMHGISSNIQSADGNFVEELSLASAPYGFHSLINHSCAPNVVRFGKLGSGKMMLFALRPIKKGMQIFDNYGAHHALEDCQSRRASLKFQYKFYCVCEACVNNWPTYLSMRPSTHIPGKLVTIKNKLLNTNVINKLQKGDEETAVKLFKSLCSLCEHFEMYAPCMELSDCQEALKQCLAIFSGLLPYGNKLMIPWSAIPPELCL</sequence>
<keyword evidence="11" id="KW-1185">Reference proteome</keyword>
<dbReference type="PANTHER" id="PTHR47111">
    <property type="entry name" value="BCDNA.LD29892"/>
    <property type="match status" value="1"/>
</dbReference>
<organism evidence="10 11">
    <name type="scientific">Parnassius mnemosyne</name>
    <name type="common">clouded apollo</name>
    <dbReference type="NCBI Taxonomy" id="213953"/>
    <lineage>
        <taxon>Eukaryota</taxon>
        <taxon>Metazoa</taxon>
        <taxon>Ecdysozoa</taxon>
        <taxon>Arthropoda</taxon>
        <taxon>Hexapoda</taxon>
        <taxon>Insecta</taxon>
        <taxon>Pterygota</taxon>
        <taxon>Neoptera</taxon>
        <taxon>Endopterygota</taxon>
        <taxon>Lepidoptera</taxon>
        <taxon>Glossata</taxon>
        <taxon>Ditrysia</taxon>
        <taxon>Papilionoidea</taxon>
        <taxon>Papilionidae</taxon>
        <taxon>Parnassiinae</taxon>
        <taxon>Parnassini</taxon>
        <taxon>Parnassius</taxon>
        <taxon>Driopa</taxon>
    </lineage>
</organism>
<evidence type="ECO:0000256" key="6">
    <source>
        <dbReference type="ARBA" id="ARBA00093680"/>
    </source>
</evidence>
<keyword evidence="2 7" id="KW-0863">Zinc-finger</keyword>
<dbReference type="PANTHER" id="PTHR47111:SF1">
    <property type="entry name" value="SET AND MYND DOMAIN-CONTAINING PROTEIN 4"/>
    <property type="match status" value="1"/>
</dbReference>
<proteinExistence type="predicted"/>
<gene>
    <name evidence="10" type="ORF">PARMNEM_LOCUS7719</name>
</gene>
<keyword evidence="1" id="KW-0479">Metal-binding</keyword>
<evidence type="ECO:0000313" key="11">
    <source>
        <dbReference type="Proteomes" id="UP001314205"/>
    </source>
</evidence>
<evidence type="ECO:0000313" key="10">
    <source>
        <dbReference type="EMBL" id="CAK1586818.1"/>
    </source>
</evidence>
<dbReference type="InterPro" id="IPR046341">
    <property type="entry name" value="SET_dom_sf"/>
</dbReference>
<comment type="function">
    <text evidence="4">Protein-lysine N-methyltransferase. Monomethylates PRMT5, modulating its transcriptional activity. May also act as a histone methyltransferase. Plays a critical role in cardiac development. Acts as a key epigenetic regulator of gene expression during cardiac development via its dual activities as a methyltransferase and negative regulator of HDAC1.</text>
</comment>
<name>A0AAV1KVV9_9NEOP</name>
<dbReference type="Gene3D" id="6.10.140.2220">
    <property type="match status" value="1"/>
</dbReference>
<protein>
    <recommendedName>
        <fullName evidence="5">Protein-lysine N-methyltransferase SMYD4</fullName>
    </recommendedName>
    <alternativeName>
        <fullName evidence="6">SET and MYND domain-containing protein 4</fullName>
    </alternativeName>
</protein>
<dbReference type="GO" id="GO:0008270">
    <property type="term" value="F:zinc ion binding"/>
    <property type="evidence" value="ECO:0007669"/>
    <property type="project" value="UniProtKB-KW"/>
</dbReference>
<dbReference type="SUPFAM" id="SSF48452">
    <property type="entry name" value="TPR-like"/>
    <property type="match status" value="1"/>
</dbReference>
<evidence type="ECO:0000256" key="7">
    <source>
        <dbReference type="PROSITE-ProRule" id="PRU00134"/>
    </source>
</evidence>
<dbReference type="InterPro" id="IPR044421">
    <property type="entry name" value="SMYD4_SET"/>
</dbReference>
<dbReference type="Gene3D" id="1.10.220.160">
    <property type="match status" value="1"/>
</dbReference>
<feature type="domain" description="SET" evidence="8">
    <location>
        <begin position="183"/>
        <end position="472"/>
    </location>
</feature>
<evidence type="ECO:0000256" key="2">
    <source>
        <dbReference type="ARBA" id="ARBA00022771"/>
    </source>
</evidence>
<evidence type="ECO:0000259" key="8">
    <source>
        <dbReference type="PROSITE" id="PS50280"/>
    </source>
</evidence>
<dbReference type="CDD" id="cd10536">
    <property type="entry name" value="SET_SMYD4"/>
    <property type="match status" value="1"/>
</dbReference>
<dbReference type="GO" id="GO:0008276">
    <property type="term" value="F:protein methyltransferase activity"/>
    <property type="evidence" value="ECO:0007669"/>
    <property type="project" value="UniProtKB-ARBA"/>
</dbReference>
<dbReference type="Pfam" id="PF00856">
    <property type="entry name" value="SET"/>
    <property type="match status" value="1"/>
</dbReference>
<keyword evidence="3" id="KW-0862">Zinc</keyword>
<dbReference type="Pfam" id="PF01753">
    <property type="entry name" value="zf-MYND"/>
    <property type="match status" value="1"/>
</dbReference>
<evidence type="ECO:0000259" key="9">
    <source>
        <dbReference type="PROSITE" id="PS50865"/>
    </source>
</evidence>
<dbReference type="InterPro" id="IPR001214">
    <property type="entry name" value="SET_dom"/>
</dbReference>
<evidence type="ECO:0000256" key="3">
    <source>
        <dbReference type="ARBA" id="ARBA00022833"/>
    </source>
</evidence>
<dbReference type="InterPro" id="IPR002893">
    <property type="entry name" value="Znf_MYND"/>
</dbReference>
<dbReference type="InterPro" id="IPR011990">
    <property type="entry name" value="TPR-like_helical_dom_sf"/>
</dbReference>
<evidence type="ECO:0000256" key="5">
    <source>
        <dbReference type="ARBA" id="ARBA00093635"/>
    </source>
</evidence>
<dbReference type="SMART" id="SM00317">
    <property type="entry name" value="SET"/>
    <property type="match status" value="1"/>
</dbReference>
<dbReference type="AlphaFoldDB" id="A0AAV1KVV9"/>
<evidence type="ECO:0000256" key="4">
    <source>
        <dbReference type="ARBA" id="ARBA00093423"/>
    </source>
</evidence>
<dbReference type="Gene3D" id="2.170.270.10">
    <property type="entry name" value="SET domain"/>
    <property type="match status" value="1"/>
</dbReference>
<dbReference type="SUPFAM" id="SSF82199">
    <property type="entry name" value="SET domain"/>
    <property type="match status" value="1"/>
</dbReference>
<dbReference type="Proteomes" id="UP001314205">
    <property type="component" value="Unassembled WGS sequence"/>
</dbReference>
<dbReference type="Gene3D" id="1.25.40.10">
    <property type="entry name" value="Tetratricopeptide repeat domain"/>
    <property type="match status" value="1"/>
</dbReference>
<dbReference type="PROSITE" id="PS01360">
    <property type="entry name" value="ZF_MYND_1"/>
    <property type="match status" value="1"/>
</dbReference>
<dbReference type="GO" id="GO:0008170">
    <property type="term" value="F:N-methyltransferase activity"/>
    <property type="evidence" value="ECO:0007669"/>
    <property type="project" value="UniProtKB-ARBA"/>
</dbReference>
<dbReference type="GO" id="GO:0008757">
    <property type="term" value="F:S-adenosylmethionine-dependent methyltransferase activity"/>
    <property type="evidence" value="ECO:0007669"/>
    <property type="project" value="UniProtKB-ARBA"/>
</dbReference>
<reference evidence="10 11" key="1">
    <citation type="submission" date="2023-11" db="EMBL/GenBank/DDBJ databases">
        <authorList>
            <person name="Hedman E."/>
            <person name="Englund M."/>
            <person name="Stromberg M."/>
            <person name="Nyberg Akerstrom W."/>
            <person name="Nylinder S."/>
            <person name="Jareborg N."/>
            <person name="Kallberg Y."/>
            <person name="Kronander E."/>
        </authorList>
    </citation>
    <scope>NUCLEOTIDE SEQUENCE [LARGE SCALE GENOMIC DNA]</scope>
</reference>
<dbReference type="SUPFAM" id="SSF144232">
    <property type="entry name" value="HIT/MYND zinc finger-like"/>
    <property type="match status" value="1"/>
</dbReference>
<accession>A0AAV1KVV9</accession>